<evidence type="ECO:0000259" key="1">
    <source>
        <dbReference type="Pfam" id="PF13810"/>
    </source>
</evidence>
<dbReference type="EMBL" id="DVJN01000067">
    <property type="protein sequence ID" value="HIS92062.1"/>
    <property type="molecule type" value="Genomic_DNA"/>
</dbReference>
<dbReference type="SUPFAM" id="SSF50939">
    <property type="entry name" value="Sialidases"/>
    <property type="match status" value="1"/>
</dbReference>
<dbReference type="Proteomes" id="UP000824140">
    <property type="component" value="Unassembled WGS sequence"/>
</dbReference>
<dbReference type="InterPro" id="IPR036278">
    <property type="entry name" value="Sialidase_sf"/>
</dbReference>
<accession>A0A9D1FZ41</accession>
<feature type="domain" description="DUF4185" evidence="1">
    <location>
        <begin position="125"/>
        <end position="373"/>
    </location>
</feature>
<reference evidence="2" key="2">
    <citation type="journal article" date="2021" name="PeerJ">
        <title>Extensive microbial diversity within the chicken gut microbiome revealed by metagenomics and culture.</title>
        <authorList>
            <person name="Gilroy R."/>
            <person name="Ravi A."/>
            <person name="Getino M."/>
            <person name="Pursley I."/>
            <person name="Horton D.L."/>
            <person name="Alikhan N.F."/>
            <person name="Baker D."/>
            <person name="Gharbi K."/>
            <person name="Hall N."/>
            <person name="Watson M."/>
            <person name="Adriaenssens E.M."/>
            <person name="Foster-Nyarko E."/>
            <person name="Jarju S."/>
            <person name="Secka A."/>
            <person name="Antonio M."/>
            <person name="Oren A."/>
            <person name="Chaudhuri R.R."/>
            <person name="La Ragione R."/>
            <person name="Hildebrand F."/>
            <person name="Pallen M.J."/>
        </authorList>
    </citation>
    <scope>NUCLEOTIDE SEQUENCE</scope>
    <source>
        <strain evidence="2">13766</strain>
    </source>
</reference>
<dbReference type="AlphaFoldDB" id="A0A9D1FZ41"/>
<evidence type="ECO:0000313" key="2">
    <source>
        <dbReference type="EMBL" id="HIS92062.1"/>
    </source>
</evidence>
<sequence>MNSHPQLVPTVGLGGERRDYIAYPKAIPPYPASEYIAGVKFDRFRYHCGEGDMWPLTWGADDCIYTAAGDNKGSPLNVWKVSQYAAWRGDQVIHLDKLTNTNDWTIDLVHPMPVDPAKYCTRPEAPSVKPASLLDIGGRLYMAVEAQNYGQNPLFNRQTNHHGWIVFSDDGGKTWNTDATAPDFFEGRVASCHFLQFGRGFSGARDEYVYAYFPCGEDGWSYWENGDFLLLGRVPAGRLLERGAWEFFAAPGDWRRDALLAQPVFTYYKMTGEDNVCFNPGLNRYILANYSFIDDELRPRPIHQMRWPEAYRSQLTLFEAENPWGPWHLFYRDDFWGTYGDYQPSIPTKWIFEGGRLMFLVSSGSWDDYNFVVQKMAVRLKGEADFPASAQYFDFPIARPATFV</sequence>
<dbReference type="InterPro" id="IPR025442">
    <property type="entry name" value="DUF4185"/>
</dbReference>
<comment type="caution">
    <text evidence="2">The sequence shown here is derived from an EMBL/GenBank/DDBJ whole genome shotgun (WGS) entry which is preliminary data.</text>
</comment>
<proteinExistence type="predicted"/>
<gene>
    <name evidence="2" type="ORF">IAA84_03500</name>
</gene>
<evidence type="ECO:0000313" key="3">
    <source>
        <dbReference type="Proteomes" id="UP000824140"/>
    </source>
</evidence>
<organism evidence="2 3">
    <name type="scientific">Candidatus Alectryocaccomicrobium excrementavium</name>
    <dbReference type="NCBI Taxonomy" id="2840668"/>
    <lineage>
        <taxon>Bacteria</taxon>
        <taxon>Bacillati</taxon>
        <taxon>Bacillota</taxon>
        <taxon>Clostridia</taxon>
        <taxon>Candidatus Alectryocaccomicrobium</taxon>
    </lineage>
</organism>
<protein>
    <submittedName>
        <fullName evidence="2">DUF4185 domain-containing protein</fullName>
    </submittedName>
</protein>
<dbReference type="Pfam" id="PF13810">
    <property type="entry name" value="DUF4185"/>
    <property type="match status" value="1"/>
</dbReference>
<reference evidence="2" key="1">
    <citation type="submission" date="2020-10" db="EMBL/GenBank/DDBJ databases">
        <authorList>
            <person name="Gilroy R."/>
        </authorList>
    </citation>
    <scope>NUCLEOTIDE SEQUENCE</scope>
    <source>
        <strain evidence="2">13766</strain>
    </source>
</reference>
<name>A0A9D1FZ41_9FIRM</name>